<dbReference type="GO" id="GO:0005886">
    <property type="term" value="C:plasma membrane"/>
    <property type="evidence" value="ECO:0007669"/>
    <property type="project" value="TreeGrafter"/>
</dbReference>
<dbReference type="SUPFAM" id="SSF111331">
    <property type="entry name" value="NAD kinase/diacylglycerol kinase-like"/>
    <property type="match status" value="1"/>
</dbReference>
<dbReference type="SMART" id="SM00046">
    <property type="entry name" value="DAGKc"/>
    <property type="match status" value="1"/>
</dbReference>
<keyword evidence="4" id="KW-0547">Nucleotide-binding</keyword>
<dbReference type="AlphaFoldDB" id="A0A1M7RIV4"/>
<evidence type="ECO:0000256" key="9">
    <source>
        <dbReference type="SAM" id="MobiDB-lite"/>
    </source>
</evidence>
<keyword evidence="7" id="KW-0594">Phospholipid biosynthesis</keyword>
<dbReference type="InterPro" id="IPR050187">
    <property type="entry name" value="Lipid_Phosphate_FormReg"/>
</dbReference>
<dbReference type="InterPro" id="IPR016064">
    <property type="entry name" value="NAD/diacylglycerol_kinase_sf"/>
</dbReference>
<dbReference type="InterPro" id="IPR045540">
    <property type="entry name" value="YegS/DAGK_C"/>
</dbReference>
<accession>A0A1M7RIV4</accession>
<dbReference type="GO" id="GO:0004143">
    <property type="term" value="F:ATP-dependent diacylglycerol kinase activity"/>
    <property type="evidence" value="ECO:0007669"/>
    <property type="project" value="TreeGrafter"/>
</dbReference>
<proteinExistence type="inferred from homology"/>
<comment type="cofactor">
    <cofactor evidence="1">
        <name>Mg(2+)</name>
        <dbReference type="ChEBI" id="CHEBI:18420"/>
    </cofactor>
</comment>
<gene>
    <name evidence="11" type="ORF">SAMN05443668_113159</name>
</gene>
<dbReference type="PANTHER" id="PTHR12358">
    <property type="entry name" value="SPHINGOSINE KINASE"/>
    <property type="match status" value="1"/>
</dbReference>
<dbReference type="InterPro" id="IPR001206">
    <property type="entry name" value="Diacylglycerol_kinase_cat_dom"/>
</dbReference>
<evidence type="ECO:0000313" key="12">
    <source>
        <dbReference type="Proteomes" id="UP000184440"/>
    </source>
</evidence>
<dbReference type="Pfam" id="PF19279">
    <property type="entry name" value="YegS_C"/>
    <property type="match status" value="1"/>
</dbReference>
<keyword evidence="12" id="KW-1185">Reference proteome</keyword>
<organism evidence="11 12">
    <name type="scientific">Cryptosporangium aurantiacum</name>
    <dbReference type="NCBI Taxonomy" id="134849"/>
    <lineage>
        <taxon>Bacteria</taxon>
        <taxon>Bacillati</taxon>
        <taxon>Actinomycetota</taxon>
        <taxon>Actinomycetes</taxon>
        <taxon>Cryptosporangiales</taxon>
        <taxon>Cryptosporangiaceae</taxon>
        <taxon>Cryptosporangium</taxon>
    </lineage>
</organism>
<evidence type="ECO:0000256" key="8">
    <source>
        <dbReference type="ARBA" id="ARBA00023264"/>
    </source>
</evidence>
<feature type="region of interest" description="Disordered" evidence="9">
    <location>
        <begin position="132"/>
        <end position="164"/>
    </location>
</feature>
<dbReference type="EMBL" id="FRCS01000013">
    <property type="protein sequence ID" value="SHN46061.1"/>
    <property type="molecule type" value="Genomic_DNA"/>
</dbReference>
<dbReference type="Gene3D" id="3.40.50.10330">
    <property type="entry name" value="Probable inorganic polyphosphate/atp-NAD kinase, domain 1"/>
    <property type="match status" value="1"/>
</dbReference>
<feature type="compositionally biased region" description="Gly residues" evidence="9">
    <location>
        <begin position="135"/>
        <end position="160"/>
    </location>
</feature>
<dbReference type="InterPro" id="IPR017438">
    <property type="entry name" value="ATP-NAD_kinase_N"/>
</dbReference>
<reference evidence="11 12" key="1">
    <citation type="submission" date="2016-11" db="EMBL/GenBank/DDBJ databases">
        <authorList>
            <person name="Jaros S."/>
            <person name="Januszkiewicz K."/>
            <person name="Wedrychowicz H."/>
        </authorList>
    </citation>
    <scope>NUCLEOTIDE SEQUENCE [LARGE SCALE GENOMIC DNA]</scope>
    <source>
        <strain evidence="11 12">DSM 46144</strain>
    </source>
</reference>
<sequence length="336" mass="33804">MPSGRIVVLAHPAAGRGQVGRHLAGVVAALGPADPVVLPASSPADAIAAARRAVEAGAAGVVAVGGDGTMHLALQAVAGTKVPLGVVPLGTGNDLADAVGVPADPIDAARAVLADLRVARTTALDAVRVTTAGHGSAGHGGAGHGGAGHGGAGHGSAGRGGEPHPSGALPGWYAAILSVGFDSAVNARANRMRWPRGPRRYDLAILVELARLRRYALTLDLDGTTVETPALLAAIGNTRSYGGGMRMCPDADPTDGLLDVTVVEPVSRLELIRVKPRLYSGTHVTHPAVRTYRAATIRVDAPGASVYADGEPSTRLPLELRCVPGAVRLIGAQLSG</sequence>
<evidence type="ECO:0000256" key="7">
    <source>
        <dbReference type="ARBA" id="ARBA00023209"/>
    </source>
</evidence>
<keyword evidence="3" id="KW-0808">Transferase</keyword>
<dbReference type="PROSITE" id="PS50146">
    <property type="entry name" value="DAGK"/>
    <property type="match status" value="1"/>
</dbReference>
<name>A0A1M7RIV4_9ACTN</name>
<dbReference type="GO" id="GO:0008654">
    <property type="term" value="P:phospholipid biosynthetic process"/>
    <property type="evidence" value="ECO:0007669"/>
    <property type="project" value="UniProtKB-KW"/>
</dbReference>
<keyword evidence="5 11" id="KW-0418">Kinase</keyword>
<evidence type="ECO:0000256" key="1">
    <source>
        <dbReference type="ARBA" id="ARBA00001946"/>
    </source>
</evidence>
<dbReference type="OrthoDB" id="142078at2"/>
<evidence type="ECO:0000256" key="3">
    <source>
        <dbReference type="ARBA" id="ARBA00022679"/>
    </source>
</evidence>
<evidence type="ECO:0000256" key="2">
    <source>
        <dbReference type="ARBA" id="ARBA00005983"/>
    </source>
</evidence>
<dbReference type="Proteomes" id="UP000184440">
    <property type="component" value="Unassembled WGS sequence"/>
</dbReference>
<keyword evidence="6" id="KW-0067">ATP-binding</keyword>
<dbReference type="Pfam" id="PF00781">
    <property type="entry name" value="DAGK_cat"/>
    <property type="match status" value="1"/>
</dbReference>
<dbReference type="Gene3D" id="2.60.200.40">
    <property type="match status" value="1"/>
</dbReference>
<evidence type="ECO:0000256" key="5">
    <source>
        <dbReference type="ARBA" id="ARBA00022777"/>
    </source>
</evidence>
<evidence type="ECO:0000313" key="11">
    <source>
        <dbReference type="EMBL" id="SHN46061.1"/>
    </source>
</evidence>
<comment type="similarity">
    <text evidence="2">Belongs to the diacylglycerol/lipid kinase family.</text>
</comment>
<keyword evidence="8" id="KW-1208">Phospholipid metabolism</keyword>
<dbReference type="GO" id="GO:0005524">
    <property type="term" value="F:ATP binding"/>
    <property type="evidence" value="ECO:0007669"/>
    <property type="project" value="UniProtKB-KW"/>
</dbReference>
<protein>
    <submittedName>
        <fullName evidence="11">Diacylglycerol kinase</fullName>
    </submittedName>
</protein>
<keyword evidence="7" id="KW-0444">Lipid biosynthesis</keyword>
<feature type="domain" description="DAGKc" evidence="10">
    <location>
        <begin position="1"/>
        <end position="133"/>
    </location>
</feature>
<evidence type="ECO:0000256" key="6">
    <source>
        <dbReference type="ARBA" id="ARBA00022840"/>
    </source>
</evidence>
<keyword evidence="7" id="KW-0443">Lipid metabolism</keyword>
<dbReference type="PANTHER" id="PTHR12358:SF106">
    <property type="entry name" value="LIPID KINASE YEGS"/>
    <property type="match status" value="1"/>
</dbReference>
<evidence type="ECO:0000259" key="10">
    <source>
        <dbReference type="PROSITE" id="PS50146"/>
    </source>
</evidence>
<evidence type="ECO:0000256" key="4">
    <source>
        <dbReference type="ARBA" id="ARBA00022741"/>
    </source>
</evidence>
<dbReference type="STRING" id="134849.SAMN05443668_113159"/>